<name>A0ABZ0V9L6_9MICO</name>
<keyword evidence="2" id="KW-0472">Membrane</keyword>
<evidence type="ECO:0000256" key="2">
    <source>
        <dbReference type="SAM" id="Phobius"/>
    </source>
</evidence>
<sequence>MTDKLTRRDLLKPVQLLGLAFAAAIFAGFVTLMSMGFFQQGGGEQASRALVVGAIVAGVTFIVTLLILSLLLLAVDPATVQKPVDRPVLYDDPADAPDAPGGGSTTP</sequence>
<keyword evidence="2" id="KW-0812">Transmembrane</keyword>
<protein>
    <submittedName>
        <fullName evidence="3">Amino acid transporter</fullName>
    </submittedName>
</protein>
<evidence type="ECO:0000313" key="3">
    <source>
        <dbReference type="EMBL" id="WQB70303.1"/>
    </source>
</evidence>
<gene>
    <name evidence="3" type="ORF">T9R20_16650</name>
</gene>
<feature type="transmembrane region" description="Helical" evidence="2">
    <location>
        <begin position="50"/>
        <end position="75"/>
    </location>
</feature>
<feature type="region of interest" description="Disordered" evidence="1">
    <location>
        <begin position="85"/>
        <end position="107"/>
    </location>
</feature>
<proteinExistence type="predicted"/>
<dbReference type="Proteomes" id="UP001324533">
    <property type="component" value="Chromosome"/>
</dbReference>
<accession>A0ABZ0V9L6</accession>
<evidence type="ECO:0000256" key="1">
    <source>
        <dbReference type="SAM" id="MobiDB-lite"/>
    </source>
</evidence>
<dbReference type="RefSeq" id="WP_322410450.1">
    <property type="nucleotide sequence ID" value="NZ_CP139779.1"/>
</dbReference>
<keyword evidence="2" id="KW-1133">Transmembrane helix</keyword>
<organism evidence="3 4">
    <name type="scientific">Microbacterium invictum</name>
    <dbReference type="NCBI Taxonomy" id="515415"/>
    <lineage>
        <taxon>Bacteria</taxon>
        <taxon>Bacillati</taxon>
        <taxon>Actinomycetota</taxon>
        <taxon>Actinomycetes</taxon>
        <taxon>Micrococcales</taxon>
        <taxon>Microbacteriaceae</taxon>
        <taxon>Microbacterium</taxon>
    </lineage>
</organism>
<feature type="transmembrane region" description="Helical" evidence="2">
    <location>
        <begin position="16"/>
        <end position="38"/>
    </location>
</feature>
<evidence type="ECO:0000313" key="4">
    <source>
        <dbReference type="Proteomes" id="UP001324533"/>
    </source>
</evidence>
<keyword evidence="4" id="KW-1185">Reference proteome</keyword>
<reference evidence="3 4" key="1">
    <citation type="submission" date="2023-06" db="EMBL/GenBank/DDBJ databases">
        <title>Rock-solubilizing bacteria, Microbacterium invictum, promotes re-establishment of vegetation in rocky wasteland by accelerating rock bio-weathering and reshaping soil bacterial community.</title>
        <authorList>
            <person name="Liu C."/>
        </authorList>
    </citation>
    <scope>NUCLEOTIDE SEQUENCE [LARGE SCALE GENOMIC DNA]</scope>
    <source>
        <strain evidence="3 4">X-18</strain>
    </source>
</reference>
<dbReference type="EMBL" id="CP139779">
    <property type="protein sequence ID" value="WQB70303.1"/>
    <property type="molecule type" value="Genomic_DNA"/>
</dbReference>